<keyword evidence="1" id="KW-0472">Membrane</keyword>
<proteinExistence type="predicted"/>
<evidence type="ECO:0000256" key="1">
    <source>
        <dbReference type="SAM" id="Phobius"/>
    </source>
</evidence>
<evidence type="ECO:0000313" key="2">
    <source>
        <dbReference type="EMBL" id="MBD8028888.1"/>
    </source>
</evidence>
<dbReference type="EMBL" id="JACSPR010000001">
    <property type="protein sequence ID" value="MBD8028888.1"/>
    <property type="molecule type" value="Genomic_DNA"/>
</dbReference>
<keyword evidence="1" id="KW-1133">Transmembrane helix</keyword>
<name>A0A8I0HFB5_9CORY</name>
<comment type="caution">
    <text evidence="2">The sequence shown here is derived from an EMBL/GenBank/DDBJ whole genome shotgun (WGS) entry which is preliminary data.</text>
</comment>
<dbReference type="Proteomes" id="UP000650224">
    <property type="component" value="Unassembled WGS sequence"/>
</dbReference>
<gene>
    <name evidence="2" type="ORF">H9627_00855</name>
</gene>
<keyword evidence="3" id="KW-1185">Reference proteome</keyword>
<feature type="transmembrane region" description="Helical" evidence="1">
    <location>
        <begin position="51"/>
        <end position="72"/>
    </location>
</feature>
<sequence length="75" mass="7961">MSLMHFSDTVLASTATQPDVGNRWMIYGLFIIAGLFIGGAWSAYKAENKMGMFVAGAIGIIAAVGGILWTMGEMT</sequence>
<organism evidence="2 3">
    <name type="scientific">Corynebacterium gallinarum</name>
    <dbReference type="NCBI Taxonomy" id="2762214"/>
    <lineage>
        <taxon>Bacteria</taxon>
        <taxon>Bacillati</taxon>
        <taxon>Actinomycetota</taxon>
        <taxon>Actinomycetes</taxon>
        <taxon>Mycobacteriales</taxon>
        <taxon>Corynebacteriaceae</taxon>
        <taxon>Corynebacterium</taxon>
    </lineage>
</organism>
<keyword evidence="1" id="KW-0812">Transmembrane</keyword>
<evidence type="ECO:0000313" key="3">
    <source>
        <dbReference type="Proteomes" id="UP000650224"/>
    </source>
</evidence>
<accession>A0A8I0HFB5</accession>
<protein>
    <submittedName>
        <fullName evidence="2">Uncharacterized protein</fullName>
    </submittedName>
</protein>
<dbReference type="AlphaFoldDB" id="A0A8I0HFB5"/>
<reference evidence="2 3" key="1">
    <citation type="submission" date="2020-08" db="EMBL/GenBank/DDBJ databases">
        <title>A Genomic Blueprint of the Chicken Gut Microbiome.</title>
        <authorList>
            <person name="Gilroy R."/>
            <person name="Ravi A."/>
            <person name="Getino M."/>
            <person name="Pursley I."/>
            <person name="Horton D.L."/>
            <person name="Alikhan N.-F."/>
            <person name="Baker D."/>
            <person name="Gharbi K."/>
            <person name="Hall N."/>
            <person name="Watson M."/>
            <person name="Adriaenssens E.M."/>
            <person name="Foster-Nyarko E."/>
            <person name="Jarju S."/>
            <person name="Secka A."/>
            <person name="Antonio M."/>
            <person name="Oren A."/>
            <person name="Chaudhuri R."/>
            <person name="La Ragione R.M."/>
            <person name="Hildebrand F."/>
            <person name="Pallen M.J."/>
        </authorList>
    </citation>
    <scope>NUCLEOTIDE SEQUENCE [LARGE SCALE GENOMIC DNA]</scope>
    <source>
        <strain evidence="2 3">Sa1YVA5</strain>
    </source>
</reference>
<feature type="transmembrane region" description="Helical" evidence="1">
    <location>
        <begin position="24"/>
        <end position="44"/>
    </location>
</feature>